<dbReference type="CDD" id="cd13137">
    <property type="entry name" value="MATE_NorM_like"/>
    <property type="match status" value="1"/>
</dbReference>
<feature type="transmembrane region" description="Helical" evidence="13">
    <location>
        <begin position="126"/>
        <end position="144"/>
    </location>
</feature>
<evidence type="ECO:0000313" key="14">
    <source>
        <dbReference type="EMBL" id="UVI29657.1"/>
    </source>
</evidence>
<evidence type="ECO:0000256" key="4">
    <source>
        <dbReference type="ARBA" id="ARBA00020268"/>
    </source>
</evidence>
<dbReference type="InterPro" id="IPR002528">
    <property type="entry name" value="MATE_fam"/>
</dbReference>
<dbReference type="InterPro" id="IPR048279">
    <property type="entry name" value="MdtK-like"/>
</dbReference>
<keyword evidence="9 13" id="KW-1133">Transmembrane helix</keyword>
<evidence type="ECO:0000256" key="1">
    <source>
        <dbReference type="ARBA" id="ARBA00003408"/>
    </source>
</evidence>
<sequence length="447" mass="48873">MLQNWKKILLLAIPSLVSFATATVTGTINLILVGDLGFLIIAIVGVSNIIMYNAFAIFSGIGHTVNYLVAQNFGSNDMQKGIQRTYLAFYLCLIFAVLTAVVGLSLSDDILRLTGGSADLVREGAYYLELRFFAMSFGIINFVFHGFLRGIGATRLSMVIALISNLIMIFLTYTLTFGHWGFPELGLTGAGAAVLVGEAVQLLVCVIVFYFVLHKRFNTRQLVKFNWPEMKLLLQESGKLGAQEFSLSLSMFIFTAFVARLGDTALAANEVALSVMAFGFMPAFAFGATATILVGQYVGQGKAYLGRRAGTDTAILGTIFLIILGTVETFLAEPIARLYSSDPAVYEVAAFLIMISAYLQIFDGLLNFYAGGLRGLGDTTFLLKISLAASWLLFVPLAYIFINVLEWGSVGAWLALYTFLMFMGLSIMIRFYRTDWSAVKLKEASHG</sequence>
<keyword evidence="5" id="KW-0813">Transport</keyword>
<name>A0ABY5S6X7_9BACL</name>
<feature type="transmembrane region" description="Helical" evidence="13">
    <location>
        <begin position="314"/>
        <end position="332"/>
    </location>
</feature>
<proteinExistence type="inferred from homology"/>
<dbReference type="PANTHER" id="PTHR43298">
    <property type="entry name" value="MULTIDRUG RESISTANCE PROTEIN NORM-RELATED"/>
    <property type="match status" value="1"/>
</dbReference>
<evidence type="ECO:0000256" key="2">
    <source>
        <dbReference type="ARBA" id="ARBA00004651"/>
    </source>
</evidence>
<keyword evidence="7" id="KW-1003">Cell membrane</keyword>
<dbReference type="NCBIfam" id="TIGR00797">
    <property type="entry name" value="matE"/>
    <property type="match status" value="1"/>
</dbReference>
<comment type="subcellular location">
    <subcellularLocation>
        <location evidence="2">Cell membrane</location>
        <topology evidence="2">Multi-pass membrane protein</topology>
    </subcellularLocation>
</comment>
<gene>
    <name evidence="14" type="ORF">L1F29_30305</name>
</gene>
<dbReference type="PANTHER" id="PTHR43298:SF2">
    <property type="entry name" value="FMN_FAD EXPORTER YEEO-RELATED"/>
    <property type="match status" value="1"/>
</dbReference>
<feature type="transmembrane region" description="Helical" evidence="13">
    <location>
        <begin position="240"/>
        <end position="259"/>
    </location>
</feature>
<keyword evidence="8 13" id="KW-0812">Transmembrane</keyword>
<dbReference type="PIRSF" id="PIRSF006603">
    <property type="entry name" value="DinF"/>
    <property type="match status" value="1"/>
</dbReference>
<keyword evidence="6" id="KW-0050">Antiport</keyword>
<evidence type="ECO:0000256" key="7">
    <source>
        <dbReference type="ARBA" id="ARBA00022475"/>
    </source>
</evidence>
<keyword evidence="11 13" id="KW-0472">Membrane</keyword>
<dbReference type="RefSeq" id="WP_258385746.1">
    <property type="nucleotide sequence ID" value="NZ_CP091430.1"/>
</dbReference>
<evidence type="ECO:0000256" key="3">
    <source>
        <dbReference type="ARBA" id="ARBA00010199"/>
    </source>
</evidence>
<feature type="transmembrane region" description="Helical" evidence="13">
    <location>
        <begin position="156"/>
        <end position="180"/>
    </location>
</feature>
<evidence type="ECO:0000256" key="10">
    <source>
        <dbReference type="ARBA" id="ARBA00023065"/>
    </source>
</evidence>
<dbReference type="Proteomes" id="UP001057877">
    <property type="component" value="Chromosome"/>
</dbReference>
<accession>A0ABY5S6X7</accession>
<keyword evidence="15" id="KW-1185">Reference proteome</keyword>
<evidence type="ECO:0000256" key="8">
    <source>
        <dbReference type="ARBA" id="ARBA00022692"/>
    </source>
</evidence>
<feature type="transmembrane region" description="Helical" evidence="13">
    <location>
        <begin position="36"/>
        <end position="65"/>
    </location>
</feature>
<comment type="similarity">
    <text evidence="3">Belongs to the multi antimicrobial extrusion (MATE) (TC 2.A.66.1) family.</text>
</comment>
<dbReference type="InterPro" id="IPR050222">
    <property type="entry name" value="MATE_MdtK"/>
</dbReference>
<evidence type="ECO:0000256" key="13">
    <source>
        <dbReference type="SAM" id="Phobius"/>
    </source>
</evidence>
<feature type="transmembrane region" description="Helical" evidence="13">
    <location>
        <begin position="86"/>
        <end position="106"/>
    </location>
</feature>
<keyword evidence="10" id="KW-0406">Ion transport</keyword>
<feature type="transmembrane region" description="Helical" evidence="13">
    <location>
        <begin position="381"/>
        <end position="402"/>
    </location>
</feature>
<dbReference type="EMBL" id="CP091430">
    <property type="protein sequence ID" value="UVI29657.1"/>
    <property type="molecule type" value="Genomic_DNA"/>
</dbReference>
<feature type="transmembrane region" description="Helical" evidence="13">
    <location>
        <begin position="344"/>
        <end position="369"/>
    </location>
</feature>
<evidence type="ECO:0000313" key="15">
    <source>
        <dbReference type="Proteomes" id="UP001057877"/>
    </source>
</evidence>
<evidence type="ECO:0000256" key="12">
    <source>
        <dbReference type="ARBA" id="ARBA00031636"/>
    </source>
</evidence>
<organism evidence="14 15">
    <name type="scientific">Paenibacillus spongiae</name>
    <dbReference type="NCBI Taxonomy" id="2909671"/>
    <lineage>
        <taxon>Bacteria</taxon>
        <taxon>Bacillati</taxon>
        <taxon>Bacillota</taxon>
        <taxon>Bacilli</taxon>
        <taxon>Bacillales</taxon>
        <taxon>Paenibacillaceae</taxon>
        <taxon>Paenibacillus</taxon>
    </lineage>
</organism>
<evidence type="ECO:0000256" key="6">
    <source>
        <dbReference type="ARBA" id="ARBA00022449"/>
    </source>
</evidence>
<evidence type="ECO:0000256" key="11">
    <source>
        <dbReference type="ARBA" id="ARBA00023136"/>
    </source>
</evidence>
<feature type="transmembrane region" description="Helical" evidence="13">
    <location>
        <begin position="414"/>
        <end position="432"/>
    </location>
</feature>
<protein>
    <recommendedName>
        <fullName evidence="4">Probable multidrug resistance protein NorM</fullName>
    </recommendedName>
    <alternativeName>
        <fullName evidence="12">Multidrug-efflux transporter</fullName>
    </alternativeName>
</protein>
<feature type="transmembrane region" description="Helical" evidence="13">
    <location>
        <begin position="192"/>
        <end position="213"/>
    </location>
</feature>
<comment type="function">
    <text evidence="1">Multidrug efflux pump.</text>
</comment>
<evidence type="ECO:0000256" key="9">
    <source>
        <dbReference type="ARBA" id="ARBA00022989"/>
    </source>
</evidence>
<reference evidence="14" key="1">
    <citation type="submission" date="2022-01" db="EMBL/GenBank/DDBJ databases">
        <title>Paenibacillus spongiae sp. nov., isolated from marine sponge.</title>
        <authorList>
            <person name="Li Z."/>
            <person name="Zhang M."/>
        </authorList>
    </citation>
    <scope>NUCLEOTIDE SEQUENCE</scope>
    <source>
        <strain evidence="14">PHS-Z3</strain>
    </source>
</reference>
<feature type="transmembrane region" description="Helical" evidence="13">
    <location>
        <begin position="271"/>
        <end position="294"/>
    </location>
</feature>
<dbReference type="Pfam" id="PF01554">
    <property type="entry name" value="MatE"/>
    <property type="match status" value="2"/>
</dbReference>
<evidence type="ECO:0000256" key="5">
    <source>
        <dbReference type="ARBA" id="ARBA00022448"/>
    </source>
</evidence>